<keyword evidence="2" id="KW-1185">Reference proteome</keyword>
<accession>A0A8J2JE21</accession>
<name>A0A8J2JE21_9HEXA</name>
<sequence length="23" mass="2515">METSNGLVGDTFMDQIQPIAAYI</sequence>
<evidence type="ECO:0000313" key="1">
    <source>
        <dbReference type="EMBL" id="CAG7718528.1"/>
    </source>
</evidence>
<reference evidence="1" key="1">
    <citation type="submission" date="2021-06" db="EMBL/GenBank/DDBJ databases">
        <authorList>
            <person name="Hodson N. C."/>
            <person name="Mongue J. A."/>
            <person name="Jaron S. K."/>
        </authorList>
    </citation>
    <scope>NUCLEOTIDE SEQUENCE</scope>
</reference>
<comment type="caution">
    <text evidence="1">The sequence shown here is derived from an EMBL/GenBank/DDBJ whole genome shotgun (WGS) entry which is preliminary data.</text>
</comment>
<feature type="non-terminal residue" evidence="1">
    <location>
        <position position="1"/>
    </location>
</feature>
<dbReference type="Proteomes" id="UP000708208">
    <property type="component" value="Unassembled WGS sequence"/>
</dbReference>
<protein>
    <submittedName>
        <fullName evidence="1">Uncharacterized protein</fullName>
    </submittedName>
</protein>
<organism evidence="1 2">
    <name type="scientific">Allacma fusca</name>
    <dbReference type="NCBI Taxonomy" id="39272"/>
    <lineage>
        <taxon>Eukaryota</taxon>
        <taxon>Metazoa</taxon>
        <taxon>Ecdysozoa</taxon>
        <taxon>Arthropoda</taxon>
        <taxon>Hexapoda</taxon>
        <taxon>Collembola</taxon>
        <taxon>Symphypleona</taxon>
        <taxon>Sminthuridae</taxon>
        <taxon>Allacma</taxon>
    </lineage>
</organism>
<proteinExistence type="predicted"/>
<evidence type="ECO:0000313" key="2">
    <source>
        <dbReference type="Proteomes" id="UP000708208"/>
    </source>
</evidence>
<gene>
    <name evidence="1" type="ORF">AFUS01_LOCUS7913</name>
</gene>
<dbReference type="EMBL" id="CAJVCH010054041">
    <property type="protein sequence ID" value="CAG7718528.1"/>
    <property type="molecule type" value="Genomic_DNA"/>
</dbReference>
<dbReference type="AlphaFoldDB" id="A0A8J2JE21"/>